<accession>A0A200R3K8</accession>
<evidence type="ECO:0000256" key="5">
    <source>
        <dbReference type="SAM" id="SignalP"/>
    </source>
</evidence>
<dbReference type="GO" id="GO:0006869">
    <property type="term" value="P:lipid transport"/>
    <property type="evidence" value="ECO:0007669"/>
    <property type="project" value="InterPro"/>
</dbReference>
<comment type="caution">
    <text evidence="7">The sequence shown here is derived from an EMBL/GenBank/DDBJ whole genome shotgun (WGS) entry which is preliminary data.</text>
</comment>
<evidence type="ECO:0000256" key="2">
    <source>
        <dbReference type="ARBA" id="ARBA00022448"/>
    </source>
</evidence>
<evidence type="ECO:0000256" key="1">
    <source>
        <dbReference type="ARBA" id="ARBA00009748"/>
    </source>
</evidence>
<evidence type="ECO:0000313" key="7">
    <source>
        <dbReference type="EMBL" id="OVA17275.1"/>
    </source>
</evidence>
<evidence type="ECO:0000256" key="3">
    <source>
        <dbReference type="ARBA" id="ARBA00023157"/>
    </source>
</evidence>
<reference evidence="7 8" key="1">
    <citation type="journal article" date="2017" name="Mol. Plant">
        <title>The Genome of Medicinal Plant Macleaya cordata Provides New Insights into Benzylisoquinoline Alkaloids Metabolism.</title>
        <authorList>
            <person name="Liu X."/>
            <person name="Liu Y."/>
            <person name="Huang P."/>
            <person name="Ma Y."/>
            <person name="Qing Z."/>
            <person name="Tang Q."/>
            <person name="Cao H."/>
            <person name="Cheng P."/>
            <person name="Zheng Y."/>
            <person name="Yuan Z."/>
            <person name="Zhou Y."/>
            <person name="Liu J."/>
            <person name="Tang Z."/>
            <person name="Zhuo Y."/>
            <person name="Zhang Y."/>
            <person name="Yu L."/>
            <person name="Huang J."/>
            <person name="Yang P."/>
            <person name="Peng Q."/>
            <person name="Zhang J."/>
            <person name="Jiang W."/>
            <person name="Zhang Z."/>
            <person name="Lin K."/>
            <person name="Ro D.K."/>
            <person name="Chen X."/>
            <person name="Xiong X."/>
            <person name="Shang Y."/>
            <person name="Huang S."/>
            <person name="Zeng J."/>
        </authorList>
    </citation>
    <scope>NUCLEOTIDE SEQUENCE [LARGE SCALE GENOMIC DNA]</scope>
    <source>
        <strain evidence="8">cv. BLH2017</strain>
        <tissue evidence="7">Root</tissue>
    </source>
</reference>
<dbReference type="SUPFAM" id="SSF47699">
    <property type="entry name" value="Bifunctional inhibitor/lipid-transfer protein/seed storage 2S albumin"/>
    <property type="match status" value="1"/>
</dbReference>
<dbReference type="SMART" id="SM00499">
    <property type="entry name" value="AAI"/>
    <property type="match status" value="1"/>
</dbReference>
<proteinExistence type="inferred from homology"/>
<dbReference type="EMBL" id="MVGT01000438">
    <property type="protein sequence ID" value="OVA17275.1"/>
    <property type="molecule type" value="Genomic_DNA"/>
</dbReference>
<dbReference type="Gene3D" id="1.10.110.10">
    <property type="entry name" value="Plant lipid-transfer and hydrophobic proteins"/>
    <property type="match status" value="1"/>
</dbReference>
<feature type="signal peptide" evidence="5">
    <location>
        <begin position="1"/>
        <end position="30"/>
    </location>
</feature>
<keyword evidence="8" id="KW-1185">Reference proteome</keyword>
<gene>
    <name evidence="7" type="ORF">BVC80_1837g73</name>
</gene>
<dbReference type="Pfam" id="PF00234">
    <property type="entry name" value="Tryp_alpha_amyl"/>
    <property type="match status" value="1"/>
</dbReference>
<sequence>MAAAANSSSSSSSSVVFKMVCVVLACMVVAAPYAAEGALSCGTVASKLAPCINYLKVGGALPKTCCDGVKGLKAAAQTPADRKTACGCLKSAASGIAGINLGLAGSLPGKCGVSIPYKISPSTDCSKYISYVY</sequence>
<keyword evidence="3" id="KW-1015">Disulfide bond</keyword>
<evidence type="ECO:0000259" key="6">
    <source>
        <dbReference type="SMART" id="SM00499"/>
    </source>
</evidence>
<keyword evidence="4" id="KW-0446">Lipid-binding</keyword>
<dbReference type="FunFam" id="1.10.110.10:FF:000002">
    <property type="entry name" value="Non-specific lipid-transfer protein"/>
    <property type="match status" value="1"/>
</dbReference>
<dbReference type="GO" id="GO:0008289">
    <property type="term" value="F:lipid binding"/>
    <property type="evidence" value="ECO:0007669"/>
    <property type="project" value="UniProtKB-KW"/>
</dbReference>
<dbReference type="InterPro" id="IPR000528">
    <property type="entry name" value="Plant_nsLTP"/>
</dbReference>
<protein>
    <recommendedName>
        <fullName evidence="4">Non-specific lipid-transfer protein</fullName>
    </recommendedName>
</protein>
<dbReference type="FunCoup" id="A0A200R3K8">
    <property type="interactions" value="1493"/>
</dbReference>
<dbReference type="CDD" id="cd01960">
    <property type="entry name" value="nsLTP1"/>
    <property type="match status" value="1"/>
</dbReference>
<feature type="domain" description="Bifunctional inhibitor/plant lipid transfer protein/seed storage helical" evidence="6">
    <location>
        <begin position="41"/>
        <end position="125"/>
    </location>
</feature>
<dbReference type="PRINTS" id="PR00382">
    <property type="entry name" value="LIPIDTRNSFER"/>
</dbReference>
<keyword evidence="2 4" id="KW-0813">Transport</keyword>
<dbReference type="OMA" id="CNVHIPY"/>
<dbReference type="InParanoid" id="A0A200R3K8"/>
<comment type="function">
    <text evidence="4">Plant non-specific lipid-transfer proteins transfer phospholipids as well as galactolipids across membranes. May play a role in wax or cutin deposition in the cell walls of expanding epidermal cells and certain secretory tissues.</text>
</comment>
<name>A0A200R3K8_MACCD</name>
<keyword evidence="5" id="KW-0732">Signal</keyword>
<dbReference type="InterPro" id="IPR016140">
    <property type="entry name" value="Bifunc_inhib/LTP/seed_store"/>
</dbReference>
<dbReference type="InterPro" id="IPR036312">
    <property type="entry name" value="Bifun_inhib/LTP/seed_sf"/>
</dbReference>
<dbReference type="AlphaFoldDB" id="A0A200R3K8"/>
<organism evidence="7 8">
    <name type="scientific">Macleaya cordata</name>
    <name type="common">Five-seeded plume-poppy</name>
    <name type="synonym">Bocconia cordata</name>
    <dbReference type="NCBI Taxonomy" id="56857"/>
    <lineage>
        <taxon>Eukaryota</taxon>
        <taxon>Viridiplantae</taxon>
        <taxon>Streptophyta</taxon>
        <taxon>Embryophyta</taxon>
        <taxon>Tracheophyta</taxon>
        <taxon>Spermatophyta</taxon>
        <taxon>Magnoliopsida</taxon>
        <taxon>Ranunculales</taxon>
        <taxon>Papaveraceae</taxon>
        <taxon>Papaveroideae</taxon>
        <taxon>Macleaya</taxon>
    </lineage>
</organism>
<feature type="chain" id="PRO_5012306878" description="Non-specific lipid-transfer protein" evidence="5">
    <location>
        <begin position="31"/>
        <end position="133"/>
    </location>
</feature>
<dbReference type="OrthoDB" id="1890443at2759"/>
<dbReference type="PANTHER" id="PTHR33076">
    <property type="entry name" value="NON-SPECIFIC LIPID-TRANSFER PROTEIN 2-RELATED"/>
    <property type="match status" value="1"/>
</dbReference>
<comment type="similarity">
    <text evidence="1 4">Belongs to the plant LTP family.</text>
</comment>
<evidence type="ECO:0000256" key="4">
    <source>
        <dbReference type="RuleBase" id="RU000628"/>
    </source>
</evidence>
<evidence type="ECO:0000313" key="8">
    <source>
        <dbReference type="Proteomes" id="UP000195402"/>
    </source>
</evidence>
<dbReference type="STRING" id="56857.A0A200R3K8"/>
<dbReference type="Proteomes" id="UP000195402">
    <property type="component" value="Unassembled WGS sequence"/>
</dbReference>